<evidence type="ECO:0000313" key="4">
    <source>
        <dbReference type="EMBL" id="KAI3428108.1"/>
    </source>
</evidence>
<dbReference type="PRINTS" id="PR00420">
    <property type="entry name" value="RNGMNOXGNASE"/>
</dbReference>
<dbReference type="InterPro" id="IPR002938">
    <property type="entry name" value="FAD-bd"/>
</dbReference>
<dbReference type="PANTHER" id="PTHR43004">
    <property type="entry name" value="TRK SYSTEM POTASSIUM UPTAKE PROTEIN"/>
    <property type="match status" value="1"/>
</dbReference>
<dbReference type="PANTHER" id="PTHR43004:SF6">
    <property type="entry name" value="FAD_NAD(P)-BINDING OXIDOREDUCTASE FAMILY PROTEIN"/>
    <property type="match status" value="1"/>
</dbReference>
<gene>
    <name evidence="4" type="ORF">D9Q98_006491</name>
</gene>
<evidence type="ECO:0000259" key="3">
    <source>
        <dbReference type="Pfam" id="PF01494"/>
    </source>
</evidence>
<dbReference type="Pfam" id="PF21274">
    <property type="entry name" value="Rng_hyd_C"/>
    <property type="match status" value="1"/>
</dbReference>
<evidence type="ECO:0000256" key="2">
    <source>
        <dbReference type="ARBA" id="ARBA00022827"/>
    </source>
</evidence>
<evidence type="ECO:0000313" key="5">
    <source>
        <dbReference type="Proteomes" id="UP001055712"/>
    </source>
</evidence>
<keyword evidence="2" id="KW-0274">FAD</keyword>
<dbReference type="Gene3D" id="3.40.30.120">
    <property type="match status" value="1"/>
</dbReference>
<dbReference type="AlphaFoldDB" id="A0A9D4TKK7"/>
<dbReference type="SUPFAM" id="SSF51905">
    <property type="entry name" value="FAD/NAD(P)-binding domain"/>
    <property type="match status" value="1"/>
</dbReference>
<proteinExistence type="predicted"/>
<dbReference type="OrthoDB" id="1716816at2759"/>
<reference evidence="4" key="2">
    <citation type="submission" date="2020-11" db="EMBL/GenBank/DDBJ databases">
        <authorList>
            <person name="Cecchin M."/>
            <person name="Marcolungo L."/>
            <person name="Rossato M."/>
            <person name="Girolomoni L."/>
            <person name="Cosentino E."/>
            <person name="Cuine S."/>
            <person name="Li-Beisson Y."/>
            <person name="Delledonne M."/>
            <person name="Ballottari M."/>
        </authorList>
    </citation>
    <scope>NUCLEOTIDE SEQUENCE</scope>
    <source>
        <strain evidence="4">211/11P</strain>
        <tissue evidence="4">Whole cell</tissue>
    </source>
</reference>
<dbReference type="Gene3D" id="3.30.9.10">
    <property type="entry name" value="D-Amino Acid Oxidase, subunit A, domain 2"/>
    <property type="match status" value="1"/>
</dbReference>
<dbReference type="GO" id="GO:0005739">
    <property type="term" value="C:mitochondrion"/>
    <property type="evidence" value="ECO:0007669"/>
    <property type="project" value="TreeGrafter"/>
</dbReference>
<dbReference type="EMBL" id="SIDB01000009">
    <property type="protein sequence ID" value="KAI3428108.1"/>
    <property type="molecule type" value="Genomic_DNA"/>
</dbReference>
<comment type="caution">
    <text evidence="4">The sequence shown here is derived from an EMBL/GenBank/DDBJ whole genome shotgun (WGS) entry which is preliminary data.</text>
</comment>
<dbReference type="Pfam" id="PF01494">
    <property type="entry name" value="FAD_binding_3"/>
    <property type="match status" value="1"/>
</dbReference>
<sequence>MAGSTALAARQAALSLWRCFRSSHASLGSHGAQGFLAQLPKTAAGSSCRQLATAAGAGTAPPGFAAGAAGAAGDSTDAGGDNAPVVIAGGGPVGITTALLLAKHGVRSVVLERSRTLTEHPQAHLINMRCMEVLRGIGAPDVASQVVQLMPPLEEWRRFVYCTGMSGGEVLGMVDHFKGQSSPHQPAISPEPVAHLAQNRLLPLLVEAAAQQPAIDLRMGHAIHSFTQTAEGVTAVVDASPDGNGGGGNIYRLPSQYLVAADGARGGLRQQLGIGMGGPGSIQHLINIHFFSPQLGAALRDRGAAGMLYFVFNRDVIAVVVAHNLSRGEFVAQIPYFPPLQSGADFTPARCAEIVRQVARRSDLAVEVRTIRPWTMAGRVAHTYRGGRAFLVGDAAHSFPPSGAFGMNTGICDAHNLAWKLAAVLEGRAGPALLDTYTAERKPVGTANMLLSVANFNEALRVPQMLGLDYKAANLLSDVLAAPALSWLPPDVRRSVLETTMSVGKAAASPIRRLRRSELAEVFEHGETLRLQFPKEDLGYLYAAGAVCPGPADAAALAEYQRPKPRDAPYTPTTLVGARLPHVAISVQQPGRLLAAGGGHDVASTVDLAAAAGTSLVLLMSDSPQQVLWEAAATAAEAATGVPVLPVVITQGSAATSSSRGAAASSPHTTVVQDVSNAWLSLRRIAPDGALLVRPDGHIAWRAANSSSLQSLAADLERVVRVVMAKQ</sequence>
<dbReference type="Proteomes" id="UP001055712">
    <property type="component" value="Unassembled WGS sequence"/>
</dbReference>
<dbReference type="InterPro" id="IPR050641">
    <property type="entry name" value="RIFMO-like"/>
</dbReference>
<keyword evidence="5" id="KW-1185">Reference proteome</keyword>
<feature type="domain" description="FAD-binding" evidence="3">
    <location>
        <begin position="83"/>
        <end position="449"/>
    </location>
</feature>
<dbReference type="Gene3D" id="3.50.50.60">
    <property type="entry name" value="FAD/NAD(P)-binding domain"/>
    <property type="match status" value="1"/>
</dbReference>
<name>A0A9D4TKK7_CHLVU</name>
<organism evidence="4 5">
    <name type="scientific">Chlorella vulgaris</name>
    <name type="common">Green alga</name>
    <dbReference type="NCBI Taxonomy" id="3077"/>
    <lineage>
        <taxon>Eukaryota</taxon>
        <taxon>Viridiplantae</taxon>
        <taxon>Chlorophyta</taxon>
        <taxon>core chlorophytes</taxon>
        <taxon>Trebouxiophyceae</taxon>
        <taxon>Chlorellales</taxon>
        <taxon>Chlorellaceae</taxon>
        <taxon>Chlorella clade</taxon>
        <taxon>Chlorella</taxon>
    </lineage>
</organism>
<dbReference type="GO" id="GO:0071949">
    <property type="term" value="F:FAD binding"/>
    <property type="evidence" value="ECO:0007669"/>
    <property type="project" value="InterPro"/>
</dbReference>
<dbReference type="GO" id="GO:0006744">
    <property type="term" value="P:ubiquinone biosynthetic process"/>
    <property type="evidence" value="ECO:0007669"/>
    <property type="project" value="TreeGrafter"/>
</dbReference>
<evidence type="ECO:0000256" key="1">
    <source>
        <dbReference type="ARBA" id="ARBA00022630"/>
    </source>
</evidence>
<reference evidence="4" key="1">
    <citation type="journal article" date="2019" name="Plant J.">
        <title>Chlorella vulgaris genome assembly and annotation reveals the molecular basis for metabolic acclimation to high light conditions.</title>
        <authorList>
            <person name="Cecchin M."/>
            <person name="Marcolungo L."/>
            <person name="Rossato M."/>
            <person name="Girolomoni L."/>
            <person name="Cosentino E."/>
            <person name="Cuine S."/>
            <person name="Li-Beisson Y."/>
            <person name="Delledonne M."/>
            <person name="Ballottari M."/>
        </authorList>
    </citation>
    <scope>NUCLEOTIDE SEQUENCE</scope>
    <source>
        <strain evidence="4">211/11P</strain>
    </source>
</reference>
<dbReference type="InterPro" id="IPR036188">
    <property type="entry name" value="FAD/NAD-bd_sf"/>
</dbReference>
<dbReference type="GO" id="GO:0016709">
    <property type="term" value="F:oxidoreductase activity, acting on paired donors, with incorporation or reduction of molecular oxygen, NAD(P)H as one donor, and incorporation of one atom of oxygen"/>
    <property type="evidence" value="ECO:0007669"/>
    <property type="project" value="UniProtKB-ARBA"/>
</dbReference>
<protein>
    <recommendedName>
        <fullName evidence="3">FAD-binding domain-containing protein</fullName>
    </recommendedName>
</protein>
<keyword evidence="1" id="KW-0285">Flavoprotein</keyword>
<accession>A0A9D4TKK7</accession>